<feature type="transmembrane region" description="Helical" evidence="1">
    <location>
        <begin position="235"/>
        <end position="255"/>
    </location>
</feature>
<feature type="transmembrane region" description="Helical" evidence="1">
    <location>
        <begin position="343"/>
        <end position="362"/>
    </location>
</feature>
<keyword evidence="3" id="KW-1185">Reference proteome</keyword>
<proteinExistence type="predicted"/>
<feature type="transmembrane region" description="Helical" evidence="1">
    <location>
        <begin position="374"/>
        <end position="395"/>
    </location>
</feature>
<dbReference type="OrthoDB" id="2827525at2"/>
<dbReference type="Proteomes" id="UP000261082">
    <property type="component" value="Unassembled WGS sequence"/>
</dbReference>
<feature type="transmembrane region" description="Helical" evidence="1">
    <location>
        <begin position="275"/>
        <end position="293"/>
    </location>
</feature>
<dbReference type="EMBL" id="QVID01000001">
    <property type="protein sequence ID" value="RFN60263.1"/>
    <property type="molecule type" value="Genomic_DNA"/>
</dbReference>
<accession>A0A3E1QDP4</accession>
<evidence type="ECO:0000256" key="1">
    <source>
        <dbReference type="SAM" id="Phobius"/>
    </source>
</evidence>
<keyword evidence="1" id="KW-0472">Membrane</keyword>
<keyword evidence="1" id="KW-1133">Transmembrane helix</keyword>
<evidence type="ECO:0000313" key="3">
    <source>
        <dbReference type="Proteomes" id="UP000261082"/>
    </source>
</evidence>
<protein>
    <submittedName>
        <fullName evidence="2">Uncharacterized protein</fullName>
    </submittedName>
</protein>
<evidence type="ECO:0000313" key="2">
    <source>
        <dbReference type="EMBL" id="RFN60263.1"/>
    </source>
</evidence>
<feature type="transmembrane region" description="Helical" evidence="1">
    <location>
        <begin position="77"/>
        <end position="95"/>
    </location>
</feature>
<feature type="transmembrane region" description="Helical" evidence="1">
    <location>
        <begin position="101"/>
        <end position="121"/>
    </location>
</feature>
<feature type="transmembrane region" description="Helical" evidence="1">
    <location>
        <begin position="211"/>
        <end position="229"/>
    </location>
</feature>
<dbReference type="RefSeq" id="WP_117159322.1">
    <property type="nucleotide sequence ID" value="NZ_QVID01000001.1"/>
</dbReference>
<feature type="transmembrane region" description="Helical" evidence="1">
    <location>
        <begin position="12"/>
        <end position="35"/>
    </location>
</feature>
<dbReference type="AlphaFoldDB" id="A0A3E1QDP4"/>
<organism evidence="2 3">
    <name type="scientific">Marixanthomonas ophiurae</name>
    <dbReference type="NCBI Taxonomy" id="387659"/>
    <lineage>
        <taxon>Bacteria</taxon>
        <taxon>Pseudomonadati</taxon>
        <taxon>Bacteroidota</taxon>
        <taxon>Flavobacteriia</taxon>
        <taxon>Flavobacteriales</taxon>
        <taxon>Flavobacteriaceae</taxon>
        <taxon>Marixanthomonas</taxon>
    </lineage>
</organism>
<sequence length="401" mass="46193">MISFKKHIHIALGYFVLIAIMGVALRLFAITELPITYRYIVHTHSHIALLGWVYTGLTTVLYYLFLRDSEISKKYTYLFWGTQATIVGMLLSFPFTGYALFSIIFSTLFLIATYVFAFFFLKHTPKELKSLQSYKLIRAAIWFMVLSSIGPWVVGVVMGTLGNTSPWYHNAIYFYLHFQYNGWFLVALCGVLFRLFEQHGITLSKKNLKQFYYLLNIGVILTFFISILWMQPHWFFNALAITGSALQISAFSILFGKILWERSTLKKYLSKQTGWLLKFAGFSLAIKLIAQLMGSFPTTAKIISGNIDYIISYLHWVFLGLASVALVAFLHHFKWIVLPKITLLLYLAGFILTEFLIFYRGSMSTFNLPALPDISFWLSAASVLLLLAIGWLFTFQFKRIY</sequence>
<name>A0A3E1QDP4_9FLAO</name>
<keyword evidence="1" id="KW-0812">Transmembrane</keyword>
<feature type="transmembrane region" description="Helical" evidence="1">
    <location>
        <begin position="173"/>
        <end position="196"/>
    </location>
</feature>
<reference evidence="2 3" key="1">
    <citation type="journal article" date="2007" name="Int. J. Syst. Evol. Microbiol.">
        <title>Marixanthomonas ophiurae gen. nov., sp. nov., a marine bacterium of the family Flavobacteriaceae isolated from a deep-sea brittle star.</title>
        <authorList>
            <person name="Romanenko L.A."/>
            <person name="Uchino M."/>
            <person name="Frolova G.M."/>
            <person name="Mikhailov V.V."/>
        </authorList>
    </citation>
    <scope>NUCLEOTIDE SEQUENCE [LARGE SCALE GENOMIC DNA]</scope>
    <source>
        <strain evidence="2 3">KMM 3046</strain>
    </source>
</reference>
<feature type="transmembrane region" description="Helical" evidence="1">
    <location>
        <begin position="141"/>
        <end position="161"/>
    </location>
</feature>
<feature type="transmembrane region" description="Helical" evidence="1">
    <location>
        <begin position="47"/>
        <end position="65"/>
    </location>
</feature>
<comment type="caution">
    <text evidence="2">The sequence shown here is derived from an EMBL/GenBank/DDBJ whole genome shotgun (WGS) entry which is preliminary data.</text>
</comment>
<feature type="transmembrane region" description="Helical" evidence="1">
    <location>
        <begin position="313"/>
        <end position="331"/>
    </location>
</feature>
<gene>
    <name evidence="2" type="ORF">DZ858_09545</name>
</gene>